<dbReference type="RefSeq" id="WP_350348481.1">
    <property type="nucleotide sequence ID" value="NZ_CP158374.1"/>
</dbReference>
<keyword evidence="1" id="KW-0963">Cytoplasm</keyword>
<evidence type="ECO:0000259" key="5">
    <source>
        <dbReference type="Pfam" id="PF05175"/>
    </source>
</evidence>
<dbReference type="PANTHER" id="PTHR47816">
    <property type="entry name" value="RIBOSOMAL RNA SMALL SUBUNIT METHYLTRANSFERASE C"/>
    <property type="match status" value="1"/>
</dbReference>
<feature type="domain" description="Methyltransferase small" evidence="5">
    <location>
        <begin position="205"/>
        <end position="377"/>
    </location>
</feature>
<evidence type="ECO:0000256" key="2">
    <source>
        <dbReference type="ARBA" id="ARBA00022552"/>
    </source>
</evidence>
<dbReference type="SUPFAM" id="SSF53335">
    <property type="entry name" value="S-adenosyl-L-methionine-dependent methyltransferases"/>
    <property type="match status" value="1"/>
</dbReference>
<reference evidence="7" key="1">
    <citation type="submission" date="2024-05" db="EMBL/GenBank/DDBJ databases">
        <authorList>
            <person name="Yu L."/>
        </authorList>
    </citation>
    <scope>NUCLEOTIDE SEQUENCE</scope>
    <source>
        <strain evidence="7">G08B096</strain>
    </source>
</reference>
<protein>
    <submittedName>
        <fullName evidence="7">Methyltransferase</fullName>
    </submittedName>
</protein>
<dbReference type="InterPro" id="IPR029063">
    <property type="entry name" value="SAM-dependent_MTases_sf"/>
</dbReference>
<dbReference type="InterPro" id="IPR058679">
    <property type="entry name" value="RlmG_N"/>
</dbReference>
<dbReference type="InterPro" id="IPR002052">
    <property type="entry name" value="DNA_methylase_N6_adenine_CS"/>
</dbReference>
<keyword evidence="2" id="KW-0698">rRNA processing</keyword>
<gene>
    <name evidence="7" type="ORF">ABIQ69_00715</name>
</gene>
<dbReference type="InterPro" id="IPR046977">
    <property type="entry name" value="RsmC/RlmG"/>
</dbReference>
<dbReference type="Pfam" id="PF05175">
    <property type="entry name" value="MTS"/>
    <property type="match status" value="1"/>
</dbReference>
<name>A0AAU7W9R6_9MICO</name>
<dbReference type="CDD" id="cd02440">
    <property type="entry name" value="AdoMet_MTases"/>
    <property type="match status" value="1"/>
</dbReference>
<dbReference type="EMBL" id="CP158374">
    <property type="protein sequence ID" value="XBX82464.1"/>
    <property type="molecule type" value="Genomic_DNA"/>
</dbReference>
<sequence>MDFSALRRSPDVEGPGLAAADAADRLILDEAAGLLHEARETHGTDAPVAVIGDTHGALAVGAASDHGLTDVRAHQDALLGERAISANADRLGVGGAVRTLPLDAELVDGARVVLLRLPRSLDALDEQAALIAGHAASDVVVVAGGRLKHMTVAMNDVLGRWFERLDVTHARQKSRVLLARRPRPDAGAADAGAWPRRARDAALDVEVVAHGGVFAGTAVDIGTRFLLEHLDAALAGAAPATAVDLACGTGVVAVELARRLPAVRVVATDQSAAAEASARATAAANGVGDRVEVHRADGLEFAAEASLDLVVLNPPFHAGPAVTTALAERLFADAGRTLARGGRLVTVWNSHLRYRPALERHVGPTRQLARNPKFTVTVSTRP</sequence>
<dbReference type="GO" id="GO:0006364">
    <property type="term" value="P:rRNA processing"/>
    <property type="evidence" value="ECO:0007669"/>
    <property type="project" value="UniProtKB-KW"/>
</dbReference>
<evidence type="ECO:0000259" key="6">
    <source>
        <dbReference type="Pfam" id="PF26049"/>
    </source>
</evidence>
<dbReference type="Gene3D" id="3.40.50.150">
    <property type="entry name" value="Vaccinia Virus protein VP39"/>
    <property type="match status" value="2"/>
</dbReference>
<dbReference type="Pfam" id="PF26049">
    <property type="entry name" value="RLMG_N"/>
    <property type="match status" value="1"/>
</dbReference>
<dbReference type="PROSITE" id="PS00092">
    <property type="entry name" value="N6_MTASE"/>
    <property type="match status" value="1"/>
</dbReference>
<dbReference type="PANTHER" id="PTHR47816:SF5">
    <property type="entry name" value="RIBOSOMAL RNA LARGE SUBUNIT METHYLTRANSFERASE G"/>
    <property type="match status" value="1"/>
</dbReference>
<organism evidence="7">
    <name type="scientific">Agromyces sp. G08B096</name>
    <dbReference type="NCBI Taxonomy" id="3156399"/>
    <lineage>
        <taxon>Bacteria</taxon>
        <taxon>Bacillati</taxon>
        <taxon>Actinomycetota</taxon>
        <taxon>Actinomycetes</taxon>
        <taxon>Micrococcales</taxon>
        <taxon>Microbacteriaceae</taxon>
        <taxon>Agromyces</taxon>
    </lineage>
</organism>
<dbReference type="GO" id="GO:0008757">
    <property type="term" value="F:S-adenosylmethionine-dependent methyltransferase activity"/>
    <property type="evidence" value="ECO:0007669"/>
    <property type="project" value="InterPro"/>
</dbReference>
<dbReference type="AlphaFoldDB" id="A0AAU7W9R6"/>
<feature type="domain" description="RlmG N-terminal" evidence="6">
    <location>
        <begin position="5"/>
        <end position="180"/>
    </location>
</feature>
<dbReference type="GO" id="GO:0032259">
    <property type="term" value="P:methylation"/>
    <property type="evidence" value="ECO:0007669"/>
    <property type="project" value="UniProtKB-KW"/>
</dbReference>
<proteinExistence type="predicted"/>
<evidence type="ECO:0000256" key="4">
    <source>
        <dbReference type="ARBA" id="ARBA00022679"/>
    </source>
</evidence>
<dbReference type="GO" id="GO:0008170">
    <property type="term" value="F:N-methyltransferase activity"/>
    <property type="evidence" value="ECO:0007669"/>
    <property type="project" value="UniProtKB-ARBA"/>
</dbReference>
<keyword evidence="3 7" id="KW-0489">Methyltransferase</keyword>
<dbReference type="InterPro" id="IPR007848">
    <property type="entry name" value="Small_mtfrase_dom"/>
</dbReference>
<keyword evidence="4" id="KW-0808">Transferase</keyword>
<dbReference type="GO" id="GO:0003676">
    <property type="term" value="F:nucleic acid binding"/>
    <property type="evidence" value="ECO:0007669"/>
    <property type="project" value="InterPro"/>
</dbReference>
<evidence type="ECO:0000256" key="3">
    <source>
        <dbReference type="ARBA" id="ARBA00022603"/>
    </source>
</evidence>
<evidence type="ECO:0000313" key="7">
    <source>
        <dbReference type="EMBL" id="XBX82464.1"/>
    </source>
</evidence>
<evidence type="ECO:0000256" key="1">
    <source>
        <dbReference type="ARBA" id="ARBA00022490"/>
    </source>
</evidence>
<accession>A0AAU7W9R6</accession>